<evidence type="ECO:0000256" key="4">
    <source>
        <dbReference type="ARBA" id="ARBA00022670"/>
    </source>
</evidence>
<dbReference type="Gene3D" id="2.40.70.10">
    <property type="entry name" value="Acid Proteases"/>
    <property type="match status" value="2"/>
</dbReference>
<accession>A0A2Y9NPT7</accession>
<keyword evidence="20" id="KW-1185">Reference proteome</keyword>
<evidence type="ECO:0000256" key="2">
    <source>
        <dbReference type="ARBA" id="ARBA00007447"/>
    </source>
</evidence>
<feature type="signal peptide" evidence="18">
    <location>
        <begin position="1"/>
        <end position="16"/>
    </location>
</feature>
<dbReference type="InParanoid" id="A0A2Y9NPT7"/>
<dbReference type="GO" id="GO:0002803">
    <property type="term" value="P:positive regulation of antibacterial peptide production"/>
    <property type="evidence" value="ECO:0007669"/>
    <property type="project" value="Ensembl"/>
</dbReference>
<evidence type="ECO:0000256" key="1">
    <source>
        <dbReference type="ARBA" id="ARBA00004613"/>
    </source>
</evidence>
<dbReference type="GeneID" id="111178617"/>
<evidence type="ECO:0000256" key="8">
    <source>
        <dbReference type="ARBA" id="ARBA00022801"/>
    </source>
</evidence>
<keyword evidence="3" id="KW-0964">Secreted</keyword>
<evidence type="ECO:0000256" key="7">
    <source>
        <dbReference type="ARBA" id="ARBA00022757"/>
    </source>
</evidence>
<dbReference type="PANTHER" id="PTHR47966">
    <property type="entry name" value="BETA-SITE APP-CLEAVING ENZYME, ISOFORM A-RELATED"/>
    <property type="match status" value="1"/>
</dbReference>
<sequence length="390" mass="42702">MKWMVVALVCLQTLEAAVIKVPVKKLKSIRETMKEKGILEDFLRTHKYDPAQKYRFSDFSVASEPMDYMDAAYFGEISIGTPPQNFLVLFDTGSSNLWVPSVYCQSQACTSHTRFNPSLSSTYSTNGQTFSLQYGSGSLTGFFGYDTLTVQGIKVPNQEFGLSEKEPGTNFLYAKFDGIMGMAYPALSMGGAPTALQGMLQEGALTSPVFSFYLSSQQGSQDGGAVIFGGVDSSLYTGQIHWAPVTQELYWQIGIEEFLIGDQATGWCSQGCQAVVDTGTSLLTVPQQFMSSLLQATGAEEDQYGQFFVDCNSIQSLPTLTFIINGVQFPLPPSSYILNNDDSFCMLGVEPTYVPSQNGQPLWILGDVFLRSYYSVYDLGNNRVGFATAA</sequence>
<dbReference type="InterPro" id="IPR001969">
    <property type="entry name" value="Aspartic_peptidase_AS"/>
</dbReference>
<dbReference type="FunFam" id="2.40.70.10:FF:000006">
    <property type="entry name" value="Cathepsin E"/>
    <property type="match status" value="1"/>
</dbReference>
<dbReference type="Pfam" id="PF00026">
    <property type="entry name" value="Asp"/>
    <property type="match status" value="1"/>
</dbReference>
<dbReference type="SUPFAM" id="SSF50630">
    <property type="entry name" value="Acid proteases"/>
    <property type="match status" value="1"/>
</dbReference>
<dbReference type="AlphaFoldDB" id="A0A2Y9NPT7"/>
<keyword evidence="10 16" id="KW-1015">Disulfide bond</keyword>
<dbReference type="EC" id="3.4.23.3" evidence="13"/>
<evidence type="ECO:0000256" key="10">
    <source>
        <dbReference type="ARBA" id="ARBA00023157"/>
    </source>
</evidence>
<protein>
    <recommendedName>
        <fullName evidence="14">Gastricsin</fullName>
        <ecNumber evidence="13">3.4.23.3</ecNumber>
    </recommendedName>
</protein>
<keyword evidence="4 17" id="KW-0645">Protease</keyword>
<comment type="similarity">
    <text evidence="2 17">Belongs to the peptidase A1 family.</text>
</comment>
<name>A0A2Y9NPT7_DELLE</name>
<dbReference type="PROSITE" id="PS51767">
    <property type="entry name" value="PEPTIDASE_A1"/>
    <property type="match status" value="1"/>
</dbReference>
<dbReference type="InterPro" id="IPR012848">
    <property type="entry name" value="Aspartic_peptidase_N"/>
</dbReference>
<keyword evidence="8 17" id="KW-0378">Hydrolase</keyword>
<dbReference type="GO" id="GO:0007586">
    <property type="term" value="P:digestion"/>
    <property type="evidence" value="ECO:0007669"/>
    <property type="project" value="UniProtKB-KW"/>
</dbReference>
<dbReference type="InterPro" id="IPR001461">
    <property type="entry name" value="Aspartic_peptidase_A1"/>
</dbReference>
<evidence type="ECO:0000259" key="19">
    <source>
        <dbReference type="PROSITE" id="PS51767"/>
    </source>
</evidence>
<dbReference type="Proteomes" id="UP000248483">
    <property type="component" value="Unplaced"/>
</dbReference>
<dbReference type="RefSeq" id="XP_022437159.1">
    <property type="nucleotide sequence ID" value="XM_022581451.2"/>
</dbReference>
<dbReference type="PROSITE" id="PS00141">
    <property type="entry name" value="ASP_PROTEASE"/>
    <property type="match status" value="2"/>
</dbReference>
<evidence type="ECO:0000256" key="13">
    <source>
        <dbReference type="ARBA" id="ARBA00023796"/>
    </source>
</evidence>
<evidence type="ECO:0000256" key="17">
    <source>
        <dbReference type="RuleBase" id="RU000454"/>
    </source>
</evidence>
<evidence type="ECO:0000256" key="6">
    <source>
        <dbReference type="ARBA" id="ARBA00022750"/>
    </source>
</evidence>
<comment type="function">
    <text evidence="12">Hydrolyzes a variety of proteins.</text>
</comment>
<dbReference type="PANTHER" id="PTHR47966:SF72">
    <property type="entry name" value="GASTRICSIN"/>
    <property type="match status" value="1"/>
</dbReference>
<comment type="subcellular location">
    <subcellularLocation>
        <location evidence="1">Secreted</location>
    </subcellularLocation>
</comment>
<feature type="active site" evidence="15">
    <location>
        <position position="91"/>
    </location>
</feature>
<feature type="active site" evidence="15">
    <location>
        <position position="277"/>
    </location>
</feature>
<dbReference type="InterPro" id="IPR021109">
    <property type="entry name" value="Peptidase_aspartic_dom_sf"/>
</dbReference>
<evidence type="ECO:0000256" key="14">
    <source>
        <dbReference type="ARBA" id="ARBA00023821"/>
    </source>
</evidence>
<dbReference type="Gene3D" id="6.10.140.60">
    <property type="match status" value="1"/>
</dbReference>
<evidence type="ECO:0000256" key="18">
    <source>
        <dbReference type="SAM" id="SignalP"/>
    </source>
</evidence>
<feature type="disulfide bond" evidence="16">
    <location>
        <begin position="311"/>
        <end position="345"/>
    </location>
</feature>
<dbReference type="Pfam" id="PF07966">
    <property type="entry name" value="A1_Propeptide"/>
    <property type="match status" value="1"/>
</dbReference>
<feature type="domain" description="Peptidase A1" evidence="19">
    <location>
        <begin position="73"/>
        <end position="387"/>
    </location>
</feature>
<keyword evidence="7" id="KW-0222">Digestion</keyword>
<dbReference type="PRINTS" id="PR00792">
    <property type="entry name" value="PEPSIN"/>
</dbReference>
<feature type="disulfide bond" evidence="16">
    <location>
        <begin position="104"/>
        <end position="109"/>
    </location>
</feature>
<evidence type="ECO:0000256" key="16">
    <source>
        <dbReference type="PIRSR" id="PIRSR601461-2"/>
    </source>
</evidence>
<evidence type="ECO:0000256" key="3">
    <source>
        <dbReference type="ARBA" id="ARBA00022525"/>
    </source>
</evidence>
<dbReference type="KEGG" id="dle:111178617"/>
<feature type="chain" id="PRO_5015879020" description="Gastricsin" evidence="18">
    <location>
        <begin position="17"/>
        <end position="390"/>
    </location>
</feature>
<dbReference type="GO" id="GO:0006508">
    <property type="term" value="P:proteolysis"/>
    <property type="evidence" value="ECO:0007669"/>
    <property type="project" value="UniProtKB-KW"/>
</dbReference>
<dbReference type="InterPro" id="IPR033121">
    <property type="entry name" value="PEPTIDASE_A1"/>
</dbReference>
<evidence type="ECO:0000256" key="9">
    <source>
        <dbReference type="ARBA" id="ARBA00023145"/>
    </source>
</evidence>
<dbReference type="STRING" id="9749.A0A2Y9NPT7"/>
<dbReference type="FunCoup" id="A0A2Y9NPT7">
    <property type="interactions" value="24"/>
</dbReference>
<proteinExistence type="inferred from homology"/>
<keyword evidence="6 17" id="KW-0064">Aspartyl protease</keyword>
<keyword evidence="9" id="KW-0865">Zymogen</keyword>
<reference evidence="21" key="1">
    <citation type="submission" date="2025-08" db="UniProtKB">
        <authorList>
            <consortium name="RefSeq"/>
        </authorList>
    </citation>
    <scope>IDENTIFICATION</scope>
    <source>
        <tissue evidence="21">Blood</tissue>
    </source>
</reference>
<evidence type="ECO:0000256" key="11">
    <source>
        <dbReference type="ARBA" id="ARBA00023733"/>
    </source>
</evidence>
<comment type="catalytic activity">
    <reaction evidence="11">
        <text>More restricted specificity than pepsin A, but shows preferential cleavage at Tyr-|-Xaa bonds. High activity on hemoglobin.</text>
        <dbReference type="EC" id="3.4.23.3"/>
    </reaction>
</comment>
<evidence type="ECO:0000313" key="20">
    <source>
        <dbReference type="Proteomes" id="UP000248483"/>
    </source>
</evidence>
<dbReference type="FunFam" id="2.40.70.10:FF:000004">
    <property type="entry name" value="Pepsin A"/>
    <property type="match status" value="1"/>
</dbReference>
<evidence type="ECO:0000256" key="12">
    <source>
        <dbReference type="ARBA" id="ARBA00023749"/>
    </source>
</evidence>
<evidence type="ECO:0000256" key="5">
    <source>
        <dbReference type="ARBA" id="ARBA00022729"/>
    </source>
</evidence>
<evidence type="ECO:0000256" key="15">
    <source>
        <dbReference type="PIRSR" id="PIRSR601461-1"/>
    </source>
</evidence>
<gene>
    <name evidence="21" type="primary">PGC</name>
</gene>
<organism evidence="20 21">
    <name type="scientific">Delphinapterus leucas</name>
    <name type="common">Beluga whale</name>
    <dbReference type="NCBI Taxonomy" id="9749"/>
    <lineage>
        <taxon>Eukaryota</taxon>
        <taxon>Metazoa</taxon>
        <taxon>Chordata</taxon>
        <taxon>Craniata</taxon>
        <taxon>Vertebrata</taxon>
        <taxon>Euteleostomi</taxon>
        <taxon>Mammalia</taxon>
        <taxon>Eutheria</taxon>
        <taxon>Laurasiatheria</taxon>
        <taxon>Artiodactyla</taxon>
        <taxon>Whippomorpha</taxon>
        <taxon>Cetacea</taxon>
        <taxon>Odontoceti</taxon>
        <taxon>Monodontidae</taxon>
        <taxon>Delphinapterus</taxon>
    </lineage>
</organism>
<dbReference type="CTD" id="5225"/>
<evidence type="ECO:0000313" key="21">
    <source>
        <dbReference type="RefSeq" id="XP_022437159.1"/>
    </source>
</evidence>
<dbReference type="GO" id="GO:0004190">
    <property type="term" value="F:aspartic-type endopeptidase activity"/>
    <property type="evidence" value="ECO:0007669"/>
    <property type="project" value="UniProtKB-KW"/>
</dbReference>
<dbReference type="GO" id="GO:0005615">
    <property type="term" value="C:extracellular space"/>
    <property type="evidence" value="ECO:0007669"/>
    <property type="project" value="Ensembl"/>
</dbReference>
<keyword evidence="5 18" id="KW-0732">Signal</keyword>